<dbReference type="SUPFAM" id="SSF51206">
    <property type="entry name" value="cAMP-binding domain-like"/>
    <property type="match status" value="1"/>
</dbReference>
<dbReference type="SMART" id="SM00100">
    <property type="entry name" value="cNMP"/>
    <property type="match status" value="1"/>
</dbReference>
<keyword evidence="6" id="KW-1185">Reference proteome</keyword>
<dbReference type="InterPro" id="IPR000595">
    <property type="entry name" value="cNMP-bd_dom"/>
</dbReference>
<dbReference type="EMBL" id="BAABJP010000051">
    <property type="protein sequence ID" value="GAA5172241.1"/>
    <property type="molecule type" value="Genomic_DNA"/>
</dbReference>
<dbReference type="Gene3D" id="1.10.10.10">
    <property type="entry name" value="Winged helix-like DNA-binding domain superfamily/Winged helix DNA-binding domain"/>
    <property type="match status" value="1"/>
</dbReference>
<dbReference type="InterPro" id="IPR036388">
    <property type="entry name" value="WH-like_DNA-bd_sf"/>
</dbReference>
<dbReference type="Gene3D" id="2.60.120.10">
    <property type="entry name" value="Jelly Rolls"/>
    <property type="match status" value="1"/>
</dbReference>
<dbReference type="RefSeq" id="WP_185065151.1">
    <property type="nucleotide sequence ID" value="NZ_BAABJP010000051.1"/>
</dbReference>
<keyword evidence="1" id="KW-0805">Transcription regulation</keyword>
<evidence type="ECO:0000259" key="4">
    <source>
        <dbReference type="PROSITE" id="PS50042"/>
    </source>
</evidence>
<dbReference type="PROSITE" id="PS50042">
    <property type="entry name" value="CNMP_BINDING_3"/>
    <property type="match status" value="1"/>
</dbReference>
<feature type="domain" description="Cyclic nucleotide-binding" evidence="4">
    <location>
        <begin position="29"/>
        <end position="113"/>
    </location>
</feature>
<dbReference type="InterPro" id="IPR036390">
    <property type="entry name" value="WH_DNA-bd_sf"/>
</dbReference>
<evidence type="ECO:0000256" key="3">
    <source>
        <dbReference type="ARBA" id="ARBA00023163"/>
    </source>
</evidence>
<dbReference type="InterPro" id="IPR018488">
    <property type="entry name" value="cNMP-bd_CS"/>
</dbReference>
<dbReference type="CDD" id="cd00038">
    <property type="entry name" value="CAP_ED"/>
    <property type="match status" value="1"/>
</dbReference>
<dbReference type="Pfam" id="PF00027">
    <property type="entry name" value="cNMP_binding"/>
    <property type="match status" value="1"/>
</dbReference>
<proteinExistence type="predicted"/>
<dbReference type="Pfam" id="PF13545">
    <property type="entry name" value="HTH_Crp_2"/>
    <property type="match status" value="1"/>
</dbReference>
<sequence>MSADVRRGGFRALLGGQRWLELCAAGTGRSYRPGQYLLRQGDRGGYVLVLTGGRVRISALEPDGTQLLHALRGPGDLLGELAMPDRAARTATVVALERCTARYLSSDAFRRFLDAVDGHQALTEYLMSKLADKLLYQLQFARFPPARRIALLLCEVIALAEATAEPIPVPLSQVGIADALGLARSTVAEQITVLRRQGILGPGPRVVVADLRRLTDVARITV</sequence>
<comment type="caution">
    <text evidence="5">The sequence shown here is derived from an EMBL/GenBank/DDBJ whole genome shotgun (WGS) entry which is preliminary data.</text>
</comment>
<accession>A0ABP9R6L5</accession>
<keyword evidence="3" id="KW-0804">Transcription</keyword>
<evidence type="ECO:0000256" key="2">
    <source>
        <dbReference type="ARBA" id="ARBA00023125"/>
    </source>
</evidence>
<name>A0ABP9R6L5_9PSEU</name>
<dbReference type="SMART" id="SM00419">
    <property type="entry name" value="HTH_CRP"/>
    <property type="match status" value="1"/>
</dbReference>
<evidence type="ECO:0000313" key="5">
    <source>
        <dbReference type="EMBL" id="GAA5172241.1"/>
    </source>
</evidence>
<dbReference type="PANTHER" id="PTHR24567">
    <property type="entry name" value="CRP FAMILY TRANSCRIPTIONAL REGULATORY PROTEIN"/>
    <property type="match status" value="1"/>
</dbReference>
<keyword evidence="2" id="KW-0238">DNA-binding</keyword>
<reference evidence="6" key="1">
    <citation type="journal article" date="2019" name="Int. J. Syst. Evol. Microbiol.">
        <title>The Global Catalogue of Microorganisms (GCM) 10K type strain sequencing project: providing services to taxonomists for standard genome sequencing and annotation.</title>
        <authorList>
            <consortium name="The Broad Institute Genomics Platform"/>
            <consortium name="The Broad Institute Genome Sequencing Center for Infectious Disease"/>
            <person name="Wu L."/>
            <person name="Ma J."/>
        </authorList>
    </citation>
    <scope>NUCLEOTIDE SEQUENCE [LARGE SCALE GENOMIC DNA]</scope>
    <source>
        <strain evidence="6">JCM 18303</strain>
    </source>
</reference>
<dbReference type="PROSITE" id="PS00889">
    <property type="entry name" value="CNMP_BINDING_2"/>
    <property type="match status" value="1"/>
</dbReference>
<dbReference type="InterPro" id="IPR050397">
    <property type="entry name" value="Env_Response_Regulators"/>
</dbReference>
<dbReference type="InterPro" id="IPR014710">
    <property type="entry name" value="RmlC-like_jellyroll"/>
</dbReference>
<dbReference type="Proteomes" id="UP001428817">
    <property type="component" value="Unassembled WGS sequence"/>
</dbReference>
<protein>
    <submittedName>
        <fullName evidence="5">Crp/Fnr family transcriptional regulator</fullName>
    </submittedName>
</protein>
<dbReference type="InterPro" id="IPR018490">
    <property type="entry name" value="cNMP-bd_dom_sf"/>
</dbReference>
<evidence type="ECO:0000313" key="6">
    <source>
        <dbReference type="Proteomes" id="UP001428817"/>
    </source>
</evidence>
<organism evidence="5 6">
    <name type="scientific">Pseudonocardia eucalypti</name>
    <dbReference type="NCBI Taxonomy" id="648755"/>
    <lineage>
        <taxon>Bacteria</taxon>
        <taxon>Bacillati</taxon>
        <taxon>Actinomycetota</taxon>
        <taxon>Actinomycetes</taxon>
        <taxon>Pseudonocardiales</taxon>
        <taxon>Pseudonocardiaceae</taxon>
        <taxon>Pseudonocardia</taxon>
    </lineage>
</organism>
<dbReference type="InterPro" id="IPR012318">
    <property type="entry name" value="HTH_CRP"/>
</dbReference>
<dbReference type="PANTHER" id="PTHR24567:SF68">
    <property type="entry name" value="DNA-BINDING TRANSCRIPTIONAL DUAL REGULATOR CRP"/>
    <property type="match status" value="1"/>
</dbReference>
<evidence type="ECO:0000256" key="1">
    <source>
        <dbReference type="ARBA" id="ARBA00023015"/>
    </source>
</evidence>
<gene>
    <name evidence="5" type="ORF">GCM10023321_71830</name>
</gene>
<dbReference type="SUPFAM" id="SSF46785">
    <property type="entry name" value="Winged helix' DNA-binding domain"/>
    <property type="match status" value="1"/>
</dbReference>